<evidence type="ECO:0000313" key="7">
    <source>
        <dbReference type="Ensembl" id="ENSPMRP00000028562.1"/>
    </source>
</evidence>
<dbReference type="GO" id="GO:0003779">
    <property type="term" value="F:actin binding"/>
    <property type="evidence" value="ECO:0007669"/>
    <property type="project" value="UniProtKB-KW"/>
</dbReference>
<dbReference type="SUPFAM" id="SSF55770">
    <property type="entry name" value="Profilin (actin-binding protein)"/>
    <property type="match status" value="1"/>
</dbReference>
<dbReference type="CDD" id="cd00148">
    <property type="entry name" value="PROF"/>
    <property type="match status" value="1"/>
</dbReference>
<name>A0A670K0R2_PODMU</name>
<feature type="region of interest" description="Disordered" evidence="6">
    <location>
        <begin position="52"/>
        <end position="110"/>
    </location>
</feature>
<dbReference type="GO" id="GO:0005737">
    <property type="term" value="C:cytoplasm"/>
    <property type="evidence" value="ECO:0007669"/>
    <property type="project" value="TreeGrafter"/>
</dbReference>
<feature type="region of interest" description="Disordered" evidence="6">
    <location>
        <begin position="1"/>
        <end position="29"/>
    </location>
</feature>
<evidence type="ECO:0000256" key="4">
    <source>
        <dbReference type="ARBA" id="ARBA00023212"/>
    </source>
</evidence>
<comment type="subcellular location">
    <subcellularLocation>
        <location evidence="1">Cytoplasm</location>
        <location evidence="1">Cytoskeleton</location>
    </subcellularLocation>
</comment>
<evidence type="ECO:0000256" key="5">
    <source>
        <dbReference type="RuleBase" id="RU003909"/>
    </source>
</evidence>
<evidence type="ECO:0000256" key="2">
    <source>
        <dbReference type="ARBA" id="ARBA00010058"/>
    </source>
</evidence>
<dbReference type="GO" id="GO:0032233">
    <property type="term" value="P:positive regulation of actin filament bundle assembly"/>
    <property type="evidence" value="ECO:0007669"/>
    <property type="project" value="TreeGrafter"/>
</dbReference>
<dbReference type="Pfam" id="PF00235">
    <property type="entry name" value="Profilin"/>
    <property type="match status" value="1"/>
</dbReference>
<keyword evidence="3" id="KW-0963">Cytoplasm</keyword>
<dbReference type="AlphaFoldDB" id="A0A670K0R2"/>
<dbReference type="GO" id="GO:0005856">
    <property type="term" value="C:cytoskeleton"/>
    <property type="evidence" value="ECO:0007669"/>
    <property type="project" value="UniProtKB-SubCell"/>
</dbReference>
<dbReference type="PANTHER" id="PTHR13936">
    <property type="entry name" value="PROFILIN"/>
    <property type="match status" value="1"/>
</dbReference>
<reference evidence="7" key="2">
    <citation type="submission" date="2025-08" db="UniProtKB">
        <authorList>
            <consortium name="Ensembl"/>
        </authorList>
    </citation>
    <scope>IDENTIFICATION</scope>
</reference>
<organism evidence="7 8">
    <name type="scientific">Podarcis muralis</name>
    <name type="common">Wall lizard</name>
    <name type="synonym">Lacerta muralis</name>
    <dbReference type="NCBI Taxonomy" id="64176"/>
    <lineage>
        <taxon>Eukaryota</taxon>
        <taxon>Metazoa</taxon>
        <taxon>Chordata</taxon>
        <taxon>Craniata</taxon>
        <taxon>Vertebrata</taxon>
        <taxon>Euteleostomi</taxon>
        <taxon>Lepidosauria</taxon>
        <taxon>Squamata</taxon>
        <taxon>Bifurcata</taxon>
        <taxon>Unidentata</taxon>
        <taxon>Episquamata</taxon>
        <taxon>Laterata</taxon>
        <taxon>Lacertibaenia</taxon>
        <taxon>Lacertidae</taxon>
        <taxon>Podarcis</taxon>
    </lineage>
</organism>
<comment type="similarity">
    <text evidence="2 5">Belongs to the profilin family.</text>
</comment>
<sequence>MQRGQSIPRMSPPSPDGAPPGSQGGSCTWGRRERRACARVCVVCAPGLPAPLPALGRPLPPRPAPSPPCARSPLRSSARSARAAARATSGSRVPFFPRGPLQTEASRPPRPGFCIRAQQQQPRLLLLLRARLHPSASPSAAMSGWNSYIDNLMADDTCQDAAIVGYKDVPSVWAAAPGKTFANITPAEVNILVGKDRSNLFVNGLTLGGQKCSVIRDSLHTDGECTMDLRTKSTGGAPTFNITAAMTAKSELTGGAPPTSPLPKSPCSCPSLAEGTACILSPNSCGGFFWGGPSASNGGGGQLLLNPAPGRAEKAASVLPRQLQGVVNLA</sequence>
<dbReference type="Ensembl" id="ENSPMRT00000030299.1">
    <property type="protein sequence ID" value="ENSPMRP00000028562.1"/>
    <property type="gene ID" value="ENSPMRG00000018456.1"/>
</dbReference>
<dbReference type="GO" id="GO:0030833">
    <property type="term" value="P:regulation of actin filament polymerization"/>
    <property type="evidence" value="ECO:0007669"/>
    <property type="project" value="TreeGrafter"/>
</dbReference>
<proteinExistence type="inferred from homology"/>
<dbReference type="Gene3D" id="3.30.450.30">
    <property type="entry name" value="Dynein light chain 2a, cytoplasmic"/>
    <property type="match status" value="1"/>
</dbReference>
<evidence type="ECO:0000256" key="1">
    <source>
        <dbReference type="ARBA" id="ARBA00004245"/>
    </source>
</evidence>
<feature type="compositionally biased region" description="Pro residues" evidence="6">
    <location>
        <begin position="52"/>
        <end position="70"/>
    </location>
</feature>
<feature type="compositionally biased region" description="Low complexity" evidence="6">
    <location>
        <begin position="71"/>
        <end position="87"/>
    </location>
</feature>
<dbReference type="InterPro" id="IPR005455">
    <property type="entry name" value="PFN_euk"/>
</dbReference>
<reference evidence="7" key="3">
    <citation type="submission" date="2025-09" db="UniProtKB">
        <authorList>
            <consortium name="Ensembl"/>
        </authorList>
    </citation>
    <scope>IDENTIFICATION</scope>
</reference>
<dbReference type="GO" id="GO:0030036">
    <property type="term" value="P:actin cytoskeleton organization"/>
    <property type="evidence" value="ECO:0007669"/>
    <property type="project" value="InterPro"/>
</dbReference>
<dbReference type="GeneTree" id="ENSGT00940000153664"/>
<reference evidence="7 8" key="1">
    <citation type="journal article" date="2019" name="Proc. Natl. Acad. Sci. U.S.A.">
        <title>Regulatory changes in pterin and carotenoid genes underlie balanced color polymorphisms in the wall lizard.</title>
        <authorList>
            <person name="Andrade P."/>
            <person name="Pinho C."/>
            <person name="Perez I de Lanuza G."/>
            <person name="Afonso S."/>
            <person name="Brejcha J."/>
            <person name="Rubin C.J."/>
            <person name="Wallerman O."/>
            <person name="Pereira P."/>
            <person name="Sabatino S.J."/>
            <person name="Bellati A."/>
            <person name="Pellitteri-Rosa D."/>
            <person name="Bosakova Z."/>
            <person name="Bunikis I."/>
            <person name="Carretero M.A."/>
            <person name="Feiner N."/>
            <person name="Marsik P."/>
            <person name="Pauperio F."/>
            <person name="Salvi D."/>
            <person name="Soler L."/>
            <person name="While G.M."/>
            <person name="Uller T."/>
            <person name="Font E."/>
            <person name="Andersson L."/>
            <person name="Carneiro M."/>
        </authorList>
    </citation>
    <scope>NUCLEOTIDE SEQUENCE</scope>
</reference>
<evidence type="ECO:0000256" key="3">
    <source>
        <dbReference type="ARBA" id="ARBA00022490"/>
    </source>
</evidence>
<protein>
    <recommendedName>
        <fullName evidence="5">Profilin</fullName>
    </recommendedName>
</protein>
<keyword evidence="5" id="KW-0009">Actin-binding</keyword>
<evidence type="ECO:0000256" key="6">
    <source>
        <dbReference type="SAM" id="MobiDB-lite"/>
    </source>
</evidence>
<dbReference type="InterPro" id="IPR005454">
    <property type="entry name" value="Profilin1/2/3_vertebrate"/>
</dbReference>
<keyword evidence="8" id="KW-1185">Reference proteome</keyword>
<dbReference type="InterPro" id="IPR036140">
    <property type="entry name" value="PFN_sf"/>
</dbReference>
<gene>
    <name evidence="7" type="primary">PFN1</name>
</gene>
<dbReference type="SMART" id="SM00392">
    <property type="entry name" value="PROF"/>
    <property type="match status" value="1"/>
</dbReference>
<keyword evidence="4" id="KW-0206">Cytoskeleton</keyword>
<dbReference type="InterPro" id="IPR048278">
    <property type="entry name" value="PFN"/>
</dbReference>
<dbReference type="Proteomes" id="UP000472272">
    <property type="component" value="Chromosome 13"/>
</dbReference>
<evidence type="ECO:0000313" key="8">
    <source>
        <dbReference type="Proteomes" id="UP000472272"/>
    </source>
</evidence>
<dbReference type="PANTHER" id="PTHR13936:SF14">
    <property type="entry name" value="PROFILIN-1"/>
    <property type="match status" value="1"/>
</dbReference>
<accession>A0A670K0R2</accession>
<dbReference type="PRINTS" id="PR01639">
    <property type="entry name" value="PROFILINMAML"/>
</dbReference>